<name>A0A9Q3ZWW5_PSESX</name>
<protein>
    <recommendedName>
        <fullName evidence="4">Lipoprotein</fullName>
    </recommendedName>
</protein>
<proteinExistence type="predicted"/>
<evidence type="ECO:0000256" key="1">
    <source>
        <dbReference type="SAM" id="SignalP"/>
    </source>
</evidence>
<feature type="chain" id="PRO_5040140553" description="Lipoprotein" evidence="1">
    <location>
        <begin position="26"/>
        <end position="222"/>
    </location>
</feature>
<accession>A0A9Q3ZWW5</accession>
<sequence length="222" mass="23836">MKPIVLFAGLIFAAACSLISAQPLAWNDPDISDGPCNAPPAITYPAPLINALMALPQGFRIYLPLGNAAYYRWIYQKVHAGTPATDPAQLLLLKPRVRFPSLVALLGLADGTVDVYGLLPPAGRWYQVRAIPTNAVATVLLASIVNASPGAAPFGFGGTVLPTRYVWADSTTTVEWHCFEGDVQVFNVLSSTPALTPQQISDISAVLQPYGFKSQNFMTMPY</sequence>
<comment type="caution">
    <text evidence="2">The sequence shown here is derived from an EMBL/GenBank/DDBJ whole genome shotgun (WGS) entry which is preliminary data.</text>
</comment>
<dbReference type="Proteomes" id="UP000814207">
    <property type="component" value="Unassembled WGS sequence"/>
</dbReference>
<dbReference type="PROSITE" id="PS51257">
    <property type="entry name" value="PROKAR_LIPOPROTEIN"/>
    <property type="match status" value="1"/>
</dbReference>
<reference evidence="2" key="1">
    <citation type="submission" date="2019-11" db="EMBL/GenBank/DDBJ databases">
        <title>Epiphytic Pseudomonas syringae from cherry orchards.</title>
        <authorList>
            <person name="Hulin M.T."/>
        </authorList>
    </citation>
    <scope>NUCLEOTIDE SEQUENCE</scope>
    <source>
        <strain evidence="2">PA-6-9A</strain>
    </source>
</reference>
<dbReference type="EMBL" id="WKEU01000150">
    <property type="protein sequence ID" value="MCF5065890.1"/>
    <property type="molecule type" value="Genomic_DNA"/>
</dbReference>
<gene>
    <name evidence="2" type="ORF">GIW73_23410</name>
</gene>
<evidence type="ECO:0000313" key="2">
    <source>
        <dbReference type="EMBL" id="MCF5065890.1"/>
    </source>
</evidence>
<dbReference type="AlphaFoldDB" id="A0A9Q3ZWW5"/>
<evidence type="ECO:0000313" key="3">
    <source>
        <dbReference type="Proteomes" id="UP000814207"/>
    </source>
</evidence>
<feature type="signal peptide" evidence="1">
    <location>
        <begin position="1"/>
        <end position="25"/>
    </location>
</feature>
<organism evidence="2 3">
    <name type="scientific">Pseudomonas syringae</name>
    <dbReference type="NCBI Taxonomy" id="317"/>
    <lineage>
        <taxon>Bacteria</taxon>
        <taxon>Pseudomonadati</taxon>
        <taxon>Pseudomonadota</taxon>
        <taxon>Gammaproteobacteria</taxon>
        <taxon>Pseudomonadales</taxon>
        <taxon>Pseudomonadaceae</taxon>
        <taxon>Pseudomonas</taxon>
    </lineage>
</organism>
<keyword evidence="1" id="KW-0732">Signal</keyword>
<evidence type="ECO:0008006" key="4">
    <source>
        <dbReference type="Google" id="ProtNLM"/>
    </source>
</evidence>